<sequence length="490" mass="54865">VFAVDSDSEHFGKVSYALNGDDGEFFDIQDDGTVILMKELDFEKKSSLRVNIRASDGGEPQLFDETILVVTVTDVNDNPPIFEICPLSAVVQEGIQPGQALLTVVLTDSDSEDNGGRFRLELAGEGADAFSFDTLMNLITTRQLFYTHREQYDLNVTAYDAQGLSTTCLLTIYVKQQSRHPPEIQPLLVMLNTLHGEFLGGPIGRVKAIDKDPSDMLRFSIVDTNTAGSPSQPKTSFSMHSARFFIDPATGDLTAQSDILPGLHRFNVSVTDGRYIVYAPVDVDVSNIDQDALDHSVSIRIKRLSAEKFIKSHMRRFYESLAHILGVPVTNVRILSIQNLYNNATHPNSISSPGHAIKHRHRRDQSLVDLDVLFTVSRGESRGYHRPSFVKQRIERSINELLTESGLEIVSLTSEVCRRDVCLRGECRDRLWLENVDLQTLYDVDGTSFVSPRHIRTFECICRQGYAGRHCDVSVNKCSKEQCAKHEARI</sequence>
<dbReference type="InterPro" id="IPR002049">
    <property type="entry name" value="LE_dom"/>
</dbReference>
<dbReference type="PANTHER" id="PTHR24026:SF126">
    <property type="entry name" value="PROTOCADHERIN FAT 4"/>
    <property type="match status" value="1"/>
</dbReference>
<dbReference type="WBParaSite" id="ACRNAN_scaffold15675.g31468.t1">
    <property type="protein sequence ID" value="ACRNAN_scaffold15675.g31468.t1"/>
    <property type="gene ID" value="ACRNAN_scaffold15675.g31468"/>
</dbReference>
<dbReference type="PROSITE" id="PS50268">
    <property type="entry name" value="CADHERIN_2"/>
    <property type="match status" value="2"/>
</dbReference>
<evidence type="ECO:0000313" key="11">
    <source>
        <dbReference type="WBParaSite" id="ACRNAN_scaffold15675.g31468.t1"/>
    </source>
</evidence>
<evidence type="ECO:0000256" key="4">
    <source>
        <dbReference type="ARBA" id="ARBA00022837"/>
    </source>
</evidence>
<dbReference type="InterPro" id="IPR002126">
    <property type="entry name" value="Cadherin-like_dom"/>
</dbReference>
<keyword evidence="5" id="KW-1133">Transmembrane helix</keyword>
<feature type="domain" description="HYR" evidence="9">
    <location>
        <begin position="75"/>
        <end position="176"/>
    </location>
</feature>
<keyword evidence="10" id="KW-1185">Reference proteome</keyword>
<dbReference type="GO" id="GO:0005509">
    <property type="term" value="F:calcium ion binding"/>
    <property type="evidence" value="ECO:0007669"/>
    <property type="project" value="UniProtKB-UniRule"/>
</dbReference>
<evidence type="ECO:0000256" key="1">
    <source>
        <dbReference type="ARBA" id="ARBA00004370"/>
    </source>
</evidence>
<feature type="domain" description="Cadherin" evidence="8">
    <location>
        <begin position="83"/>
        <end position="184"/>
    </location>
</feature>
<dbReference type="GO" id="GO:0005886">
    <property type="term" value="C:plasma membrane"/>
    <property type="evidence" value="ECO:0007669"/>
    <property type="project" value="UniProtKB-SubCell"/>
</dbReference>
<dbReference type="Gene3D" id="2.60.40.60">
    <property type="entry name" value="Cadherins"/>
    <property type="match status" value="2"/>
</dbReference>
<name>A0A914CXU0_9BILA</name>
<evidence type="ECO:0000256" key="2">
    <source>
        <dbReference type="ARBA" id="ARBA00022692"/>
    </source>
</evidence>
<keyword evidence="6" id="KW-0472">Membrane</keyword>
<dbReference type="PANTHER" id="PTHR24026">
    <property type="entry name" value="FAT ATYPICAL CADHERIN-RELATED"/>
    <property type="match status" value="1"/>
</dbReference>
<evidence type="ECO:0000256" key="3">
    <source>
        <dbReference type="ARBA" id="ARBA00022737"/>
    </source>
</evidence>
<dbReference type="Proteomes" id="UP000887540">
    <property type="component" value="Unplaced"/>
</dbReference>
<evidence type="ECO:0000259" key="9">
    <source>
        <dbReference type="PROSITE" id="PS50825"/>
    </source>
</evidence>
<evidence type="ECO:0000256" key="7">
    <source>
        <dbReference type="PROSITE-ProRule" id="PRU00043"/>
    </source>
</evidence>
<evidence type="ECO:0000256" key="5">
    <source>
        <dbReference type="ARBA" id="ARBA00022989"/>
    </source>
</evidence>
<proteinExistence type="predicted"/>
<comment type="subcellular location">
    <subcellularLocation>
        <location evidence="1">Membrane</location>
    </subcellularLocation>
</comment>
<dbReference type="InterPro" id="IPR015919">
    <property type="entry name" value="Cadherin-like_sf"/>
</dbReference>
<dbReference type="CDD" id="cd11304">
    <property type="entry name" value="Cadherin_repeat"/>
    <property type="match status" value="3"/>
</dbReference>
<accession>A0A914CXU0</accession>
<dbReference type="Pfam" id="PF00028">
    <property type="entry name" value="Cadherin"/>
    <property type="match status" value="2"/>
</dbReference>
<protein>
    <submittedName>
        <fullName evidence="11">Uncharacterized protein</fullName>
    </submittedName>
</protein>
<dbReference type="PROSITE" id="PS00232">
    <property type="entry name" value="CADHERIN_1"/>
    <property type="match status" value="1"/>
</dbReference>
<reference evidence="11" key="1">
    <citation type="submission" date="2022-11" db="UniProtKB">
        <authorList>
            <consortium name="WormBaseParasite"/>
        </authorList>
    </citation>
    <scope>IDENTIFICATION</scope>
</reference>
<dbReference type="AlphaFoldDB" id="A0A914CXU0"/>
<dbReference type="PROSITE" id="PS50825">
    <property type="entry name" value="HYR"/>
    <property type="match status" value="1"/>
</dbReference>
<dbReference type="SUPFAM" id="SSF49313">
    <property type="entry name" value="Cadherin-like"/>
    <property type="match status" value="3"/>
</dbReference>
<evidence type="ECO:0000259" key="8">
    <source>
        <dbReference type="PROSITE" id="PS50268"/>
    </source>
</evidence>
<dbReference type="CDD" id="cd00055">
    <property type="entry name" value="EGF_Lam"/>
    <property type="match status" value="1"/>
</dbReference>
<dbReference type="InterPro" id="IPR020894">
    <property type="entry name" value="Cadherin_CS"/>
</dbReference>
<keyword evidence="3" id="KW-0677">Repeat</keyword>
<evidence type="ECO:0000313" key="10">
    <source>
        <dbReference type="Proteomes" id="UP000887540"/>
    </source>
</evidence>
<dbReference type="GO" id="GO:0007156">
    <property type="term" value="P:homophilic cell adhesion via plasma membrane adhesion molecules"/>
    <property type="evidence" value="ECO:0007669"/>
    <property type="project" value="InterPro"/>
</dbReference>
<dbReference type="PRINTS" id="PR00205">
    <property type="entry name" value="CADHERIN"/>
</dbReference>
<keyword evidence="4 7" id="KW-0106">Calcium</keyword>
<dbReference type="InterPro" id="IPR003410">
    <property type="entry name" value="HYR_dom"/>
</dbReference>
<keyword evidence="2" id="KW-0812">Transmembrane</keyword>
<dbReference type="SMART" id="SM00112">
    <property type="entry name" value="CA"/>
    <property type="match status" value="3"/>
</dbReference>
<feature type="domain" description="Cadherin" evidence="8">
    <location>
        <begin position="1"/>
        <end position="82"/>
    </location>
</feature>
<dbReference type="Gene3D" id="2.10.25.10">
    <property type="entry name" value="Laminin"/>
    <property type="match status" value="1"/>
</dbReference>
<organism evidence="10 11">
    <name type="scientific">Acrobeloides nanus</name>
    <dbReference type="NCBI Taxonomy" id="290746"/>
    <lineage>
        <taxon>Eukaryota</taxon>
        <taxon>Metazoa</taxon>
        <taxon>Ecdysozoa</taxon>
        <taxon>Nematoda</taxon>
        <taxon>Chromadorea</taxon>
        <taxon>Rhabditida</taxon>
        <taxon>Tylenchina</taxon>
        <taxon>Cephalobomorpha</taxon>
        <taxon>Cephaloboidea</taxon>
        <taxon>Cephalobidae</taxon>
        <taxon>Acrobeloides</taxon>
    </lineage>
</organism>
<evidence type="ECO:0000256" key="6">
    <source>
        <dbReference type="ARBA" id="ARBA00023136"/>
    </source>
</evidence>